<dbReference type="InterPro" id="IPR019004">
    <property type="entry name" value="YqeY/Aim41"/>
</dbReference>
<accession>A0A1F8F4F3</accession>
<comment type="caution">
    <text evidence="1">The sequence shown here is derived from an EMBL/GenBank/DDBJ whole genome shotgun (WGS) entry which is preliminary data.</text>
</comment>
<reference evidence="1 2" key="1">
    <citation type="journal article" date="2016" name="Nat. Commun.">
        <title>Thousands of microbial genomes shed light on interconnected biogeochemical processes in an aquifer system.</title>
        <authorList>
            <person name="Anantharaman K."/>
            <person name="Brown C.T."/>
            <person name="Hug L.A."/>
            <person name="Sharon I."/>
            <person name="Castelle C.J."/>
            <person name="Probst A.J."/>
            <person name="Thomas B.C."/>
            <person name="Singh A."/>
            <person name="Wilkins M.J."/>
            <person name="Karaoz U."/>
            <person name="Brodie E.L."/>
            <person name="Williams K.H."/>
            <person name="Hubbard S.S."/>
            <person name="Banfield J.F."/>
        </authorList>
    </citation>
    <scope>NUCLEOTIDE SEQUENCE [LARGE SCALE GENOMIC DNA]</scope>
</reference>
<dbReference type="PANTHER" id="PTHR28055:SF1">
    <property type="entry name" value="ALTERED INHERITANCE OF MITOCHONDRIA PROTEIN 41, MITOCHONDRIAL"/>
    <property type="match status" value="1"/>
</dbReference>
<protein>
    <recommendedName>
        <fullName evidence="3">Glutamyl-tRNA amidotransferase</fullName>
    </recommendedName>
</protein>
<dbReference type="SUPFAM" id="SSF89095">
    <property type="entry name" value="GatB/YqeY motif"/>
    <property type="match status" value="1"/>
</dbReference>
<dbReference type="PANTHER" id="PTHR28055">
    <property type="entry name" value="ALTERED INHERITANCE OF MITOCHONDRIA PROTEIN 41, MITOCHONDRIAL"/>
    <property type="match status" value="1"/>
</dbReference>
<name>A0A1F8F4F3_9BACT</name>
<dbReference type="InterPro" id="IPR003789">
    <property type="entry name" value="Asn/Gln_tRNA_amidoTrase-B-like"/>
</dbReference>
<evidence type="ECO:0000313" key="2">
    <source>
        <dbReference type="Proteomes" id="UP000176834"/>
    </source>
</evidence>
<organism evidence="1 2">
    <name type="scientific">Candidatus Yanofskybacteria bacterium RIFCSPHIGHO2_02_FULL_38_22b</name>
    <dbReference type="NCBI Taxonomy" id="1802673"/>
    <lineage>
        <taxon>Bacteria</taxon>
        <taxon>Candidatus Yanofskyibacteriota</taxon>
    </lineage>
</organism>
<dbReference type="Gene3D" id="1.10.1510.10">
    <property type="entry name" value="Uncharacterised protein YqeY/AIM41 PF09424, N-terminal domain"/>
    <property type="match status" value="1"/>
</dbReference>
<proteinExistence type="predicted"/>
<gene>
    <name evidence="1" type="ORF">A3B86_01880</name>
</gene>
<dbReference type="AlphaFoldDB" id="A0A1F8F4F3"/>
<dbReference type="Proteomes" id="UP000176834">
    <property type="component" value="Unassembled WGS sequence"/>
</dbReference>
<dbReference type="Pfam" id="PF09424">
    <property type="entry name" value="YqeY"/>
    <property type="match status" value="1"/>
</dbReference>
<dbReference type="GO" id="GO:0016884">
    <property type="term" value="F:carbon-nitrogen ligase activity, with glutamine as amido-N-donor"/>
    <property type="evidence" value="ECO:0007669"/>
    <property type="project" value="InterPro"/>
</dbReference>
<sequence length="166" mass="18619">MLKEKLQTDVKEALKAGDSQRRMVLGLVLSAVKSRELEKRGKLSKTEQDTSKLEELSKLNEEEIIEVISSEIKKRKDSIEQYNKGGRPELAEKEKSEIEILTEYMPEQMSEDDIRKVVQQTIKDMALPAEATLAKAGQVIGSVMTKVKGKADGTTVSRIVKEELSK</sequence>
<dbReference type="EMBL" id="MGJN01000009">
    <property type="protein sequence ID" value="OGN07139.1"/>
    <property type="molecule type" value="Genomic_DNA"/>
</dbReference>
<evidence type="ECO:0008006" key="3">
    <source>
        <dbReference type="Google" id="ProtNLM"/>
    </source>
</evidence>
<dbReference type="InterPro" id="IPR042184">
    <property type="entry name" value="YqeY/Aim41_N"/>
</dbReference>
<dbReference type="InterPro" id="IPR023168">
    <property type="entry name" value="GatB_Yqey_C_2"/>
</dbReference>
<dbReference type="Gene3D" id="1.10.10.410">
    <property type="match status" value="1"/>
</dbReference>
<evidence type="ECO:0000313" key="1">
    <source>
        <dbReference type="EMBL" id="OGN07139.1"/>
    </source>
</evidence>